<evidence type="ECO:0000313" key="2">
    <source>
        <dbReference type="Proteomes" id="UP000028878"/>
    </source>
</evidence>
<dbReference type="EMBL" id="CCAE010000001">
    <property type="protein sequence ID" value="CDN85771.1"/>
    <property type="molecule type" value="Genomic_DNA"/>
</dbReference>
<dbReference type="InterPro" id="IPR027417">
    <property type="entry name" value="P-loop_NTPase"/>
</dbReference>
<dbReference type="Proteomes" id="UP000028878">
    <property type="component" value="Unassembled WGS sequence"/>
</dbReference>
<gene>
    <name evidence="1" type="ORF">BN948_00164</name>
</gene>
<protein>
    <submittedName>
        <fullName evidence="1">Phage terminase large subunit</fullName>
    </submittedName>
</protein>
<reference evidence="2" key="1">
    <citation type="submission" date="2014-02" db="EMBL/GenBank/DDBJ databases">
        <authorList>
            <person name="Gan H."/>
        </authorList>
    </citation>
    <scope>NUCLEOTIDE SEQUENCE [LARGE SCALE GENOMIC DNA]</scope>
    <source>
        <strain evidence="2">S1</strain>
    </source>
</reference>
<dbReference type="SUPFAM" id="SSF52540">
    <property type="entry name" value="P-loop containing nucleoside triphosphate hydrolases"/>
    <property type="match status" value="1"/>
</dbReference>
<dbReference type="RefSeq" id="WP_051755888.1">
    <property type="nucleotide sequence ID" value="NZ_CCAE010000001.1"/>
</dbReference>
<accession>A0A1L1PMI3</accession>
<sequence>MKLRPPPEPAHVVWKPLPKQLLALQCPVDDLLFGGSVGGGKTDFLLGAWVQHAALYGEHAMGLIVRRTLPELRDIAKRAARLFPKLGAVFIKSERQWTFPNGAVLLLSYLESDEDATRYQGQEFTFIGVDEAGAFKSPAPIDYLRSRLRSAQPGVRKRLILTANPGGRGHKWLLERYVKGRTPYVPFEATDDESGEGLDFQRVYIPSRLTDNPFLMSDPDYVKRIRGSGPSWLVRALLMGDWNIAIAGKLFVRSWWRYFKPIPPDTERPADYAAKHLGVYHIVQSWDFAARAKETNDRSVCTTWGCTPRGWLLLDCWAGRLLFPDLKRQAVALADKWNCYLHKA</sequence>
<evidence type="ECO:0000313" key="1">
    <source>
        <dbReference type="EMBL" id="CDN85771.1"/>
    </source>
</evidence>
<dbReference type="AlphaFoldDB" id="A0A1L1PMI3"/>
<proteinExistence type="predicted"/>
<organism evidence="1 2">
    <name type="scientific">Hydrogenophaga intermedia</name>
    <dbReference type="NCBI Taxonomy" id="65786"/>
    <lineage>
        <taxon>Bacteria</taxon>
        <taxon>Pseudomonadati</taxon>
        <taxon>Pseudomonadota</taxon>
        <taxon>Betaproteobacteria</taxon>
        <taxon>Burkholderiales</taxon>
        <taxon>Comamonadaceae</taxon>
        <taxon>Hydrogenophaga</taxon>
    </lineage>
</organism>
<name>A0A1L1PMI3_HYDIT</name>
<reference evidence="2" key="2">
    <citation type="submission" date="2014-11" db="EMBL/GenBank/DDBJ databases">
        <title>Draft genome sequence of Hydrogenophaga intermedia S1.</title>
        <authorList>
            <person name="Gan H.M."/>
            <person name="Chew T.H."/>
            <person name="Stolz A."/>
        </authorList>
    </citation>
    <scope>NUCLEOTIDE SEQUENCE [LARGE SCALE GENOMIC DNA]</scope>
    <source>
        <strain evidence="2">S1</strain>
    </source>
</reference>
<keyword evidence="2" id="KW-1185">Reference proteome</keyword>
<dbReference type="Gene3D" id="3.40.50.300">
    <property type="entry name" value="P-loop containing nucleotide triphosphate hydrolases"/>
    <property type="match status" value="1"/>
</dbReference>
<dbReference type="Pfam" id="PF03237">
    <property type="entry name" value="Terminase_6N"/>
    <property type="match status" value="1"/>
</dbReference>